<protein>
    <submittedName>
        <fullName evidence="1">Uncharacterized protein</fullName>
    </submittedName>
</protein>
<keyword evidence="2" id="KW-1185">Reference proteome</keyword>
<proteinExistence type="predicted"/>
<reference evidence="1" key="2">
    <citation type="submission" date="2020-11" db="EMBL/GenBank/DDBJ databases">
        <authorList>
            <person name="McCartney M.A."/>
            <person name="Auch B."/>
            <person name="Kono T."/>
            <person name="Mallez S."/>
            <person name="Becker A."/>
            <person name="Gohl D.M."/>
            <person name="Silverstein K.A.T."/>
            <person name="Koren S."/>
            <person name="Bechman K.B."/>
            <person name="Herman A."/>
            <person name="Abrahante J.E."/>
            <person name="Garbe J."/>
        </authorList>
    </citation>
    <scope>NUCLEOTIDE SEQUENCE</scope>
    <source>
        <strain evidence="1">Duluth1</strain>
        <tissue evidence="1">Whole animal</tissue>
    </source>
</reference>
<accession>A0A9D4G1R2</accession>
<gene>
    <name evidence="1" type="ORF">DPMN_137350</name>
</gene>
<evidence type="ECO:0000313" key="2">
    <source>
        <dbReference type="Proteomes" id="UP000828390"/>
    </source>
</evidence>
<sequence length="95" mass="10785">MFKEDENDKDYIAQDAHITTQGIRLLNGIYVKVIVNFESESLDLTLTESYSNKKCISMDGISAFQQKQYRLGNGSFITDESGFSKQLEVKSNVLH</sequence>
<reference evidence="1" key="1">
    <citation type="journal article" date="2019" name="bioRxiv">
        <title>The Genome of the Zebra Mussel, Dreissena polymorpha: A Resource for Invasive Species Research.</title>
        <authorList>
            <person name="McCartney M.A."/>
            <person name="Auch B."/>
            <person name="Kono T."/>
            <person name="Mallez S."/>
            <person name="Zhang Y."/>
            <person name="Obille A."/>
            <person name="Becker A."/>
            <person name="Abrahante J.E."/>
            <person name="Garbe J."/>
            <person name="Badalamenti J.P."/>
            <person name="Herman A."/>
            <person name="Mangelson H."/>
            <person name="Liachko I."/>
            <person name="Sullivan S."/>
            <person name="Sone E.D."/>
            <person name="Koren S."/>
            <person name="Silverstein K.A.T."/>
            <person name="Beckman K.B."/>
            <person name="Gohl D.M."/>
        </authorList>
    </citation>
    <scope>NUCLEOTIDE SEQUENCE</scope>
    <source>
        <strain evidence="1">Duluth1</strain>
        <tissue evidence="1">Whole animal</tissue>
    </source>
</reference>
<dbReference type="EMBL" id="JAIWYP010000006">
    <property type="protein sequence ID" value="KAH3808988.1"/>
    <property type="molecule type" value="Genomic_DNA"/>
</dbReference>
<comment type="caution">
    <text evidence="1">The sequence shown here is derived from an EMBL/GenBank/DDBJ whole genome shotgun (WGS) entry which is preliminary data.</text>
</comment>
<dbReference type="AlphaFoldDB" id="A0A9D4G1R2"/>
<dbReference type="Proteomes" id="UP000828390">
    <property type="component" value="Unassembled WGS sequence"/>
</dbReference>
<organism evidence="1 2">
    <name type="scientific">Dreissena polymorpha</name>
    <name type="common">Zebra mussel</name>
    <name type="synonym">Mytilus polymorpha</name>
    <dbReference type="NCBI Taxonomy" id="45954"/>
    <lineage>
        <taxon>Eukaryota</taxon>
        <taxon>Metazoa</taxon>
        <taxon>Spiralia</taxon>
        <taxon>Lophotrochozoa</taxon>
        <taxon>Mollusca</taxon>
        <taxon>Bivalvia</taxon>
        <taxon>Autobranchia</taxon>
        <taxon>Heteroconchia</taxon>
        <taxon>Euheterodonta</taxon>
        <taxon>Imparidentia</taxon>
        <taxon>Neoheterodontei</taxon>
        <taxon>Myida</taxon>
        <taxon>Dreissenoidea</taxon>
        <taxon>Dreissenidae</taxon>
        <taxon>Dreissena</taxon>
    </lineage>
</organism>
<evidence type="ECO:0000313" key="1">
    <source>
        <dbReference type="EMBL" id="KAH3808988.1"/>
    </source>
</evidence>
<name>A0A9D4G1R2_DREPO</name>